<dbReference type="GO" id="GO:0005743">
    <property type="term" value="C:mitochondrial inner membrane"/>
    <property type="evidence" value="ECO:0000318"/>
    <property type="project" value="GO_Central"/>
</dbReference>
<sequence>MLAVRSFNRLIYFKRTQIGIQNEQLRTVMQSCCSRSTKQPENPDMPLSFSNSNAAKWSAKQSFSGGGNTGESPWYEPFVISASVTAILVWFCVLREENDVDDKLGKSLYDRVDGLEKKQLELALKHNIQGVDTVAIKKRLDELSTNS</sequence>
<dbReference type="InParanoid" id="E9GUW9"/>
<dbReference type="EMBL" id="GL732567">
    <property type="protein sequence ID" value="EFX76719.1"/>
    <property type="molecule type" value="Genomic_DNA"/>
</dbReference>
<dbReference type="Proteomes" id="UP000000305">
    <property type="component" value="Unassembled WGS sequence"/>
</dbReference>
<evidence type="ECO:0000313" key="1">
    <source>
        <dbReference type="EMBL" id="EFX76719.1"/>
    </source>
</evidence>
<dbReference type="HOGENOM" id="CLU_141828_0_0_1"/>
<accession>E9GUW9</accession>
<dbReference type="PANTHER" id="PTHR35268:SF1">
    <property type="entry name" value="UBIQUINOL-CYTOCHROME-C REDUCTASE COMPLEX ASSEMBLY FACTOR 4"/>
    <property type="match status" value="1"/>
</dbReference>
<name>E9GUW9_DAPPU</name>
<protein>
    <submittedName>
        <fullName evidence="1">Uncharacterized protein</fullName>
    </submittedName>
</protein>
<dbReference type="AlphaFoldDB" id="E9GUW9"/>
<reference evidence="1 2" key="1">
    <citation type="journal article" date="2011" name="Science">
        <title>The ecoresponsive genome of Daphnia pulex.</title>
        <authorList>
            <person name="Colbourne J.K."/>
            <person name="Pfrender M.E."/>
            <person name="Gilbert D."/>
            <person name="Thomas W.K."/>
            <person name="Tucker A."/>
            <person name="Oakley T.H."/>
            <person name="Tokishita S."/>
            <person name="Aerts A."/>
            <person name="Arnold G.J."/>
            <person name="Basu M.K."/>
            <person name="Bauer D.J."/>
            <person name="Caceres C.E."/>
            <person name="Carmel L."/>
            <person name="Casola C."/>
            <person name="Choi J.H."/>
            <person name="Detter J.C."/>
            <person name="Dong Q."/>
            <person name="Dusheyko S."/>
            <person name="Eads B.D."/>
            <person name="Frohlich T."/>
            <person name="Geiler-Samerotte K.A."/>
            <person name="Gerlach D."/>
            <person name="Hatcher P."/>
            <person name="Jogdeo S."/>
            <person name="Krijgsveld J."/>
            <person name="Kriventseva E.V."/>
            <person name="Kultz D."/>
            <person name="Laforsch C."/>
            <person name="Lindquist E."/>
            <person name="Lopez J."/>
            <person name="Manak J.R."/>
            <person name="Muller J."/>
            <person name="Pangilinan J."/>
            <person name="Patwardhan R.P."/>
            <person name="Pitluck S."/>
            <person name="Pritham E.J."/>
            <person name="Rechtsteiner A."/>
            <person name="Rho M."/>
            <person name="Rogozin I.B."/>
            <person name="Sakarya O."/>
            <person name="Salamov A."/>
            <person name="Schaack S."/>
            <person name="Shapiro H."/>
            <person name="Shiga Y."/>
            <person name="Skalitzky C."/>
            <person name="Smith Z."/>
            <person name="Souvorov A."/>
            <person name="Sung W."/>
            <person name="Tang Z."/>
            <person name="Tsuchiya D."/>
            <person name="Tu H."/>
            <person name="Vos H."/>
            <person name="Wang M."/>
            <person name="Wolf Y.I."/>
            <person name="Yamagata H."/>
            <person name="Yamada T."/>
            <person name="Ye Y."/>
            <person name="Shaw J.R."/>
            <person name="Andrews J."/>
            <person name="Crease T.J."/>
            <person name="Tang H."/>
            <person name="Lucas S.M."/>
            <person name="Robertson H.M."/>
            <person name="Bork P."/>
            <person name="Koonin E.V."/>
            <person name="Zdobnov E.M."/>
            <person name="Grigoriev I.V."/>
            <person name="Lynch M."/>
            <person name="Boore J.L."/>
        </authorList>
    </citation>
    <scope>NUCLEOTIDE SEQUENCE [LARGE SCALE GENOMIC DNA]</scope>
</reference>
<dbReference type="eggNOG" id="ENOG502S8WB">
    <property type="taxonomic scope" value="Eukaryota"/>
</dbReference>
<dbReference type="InterPro" id="IPR029160">
    <property type="entry name" value="UQCC4"/>
</dbReference>
<proteinExistence type="predicted"/>
<organism evidence="1 2">
    <name type="scientific">Daphnia pulex</name>
    <name type="common">Water flea</name>
    <dbReference type="NCBI Taxonomy" id="6669"/>
    <lineage>
        <taxon>Eukaryota</taxon>
        <taxon>Metazoa</taxon>
        <taxon>Ecdysozoa</taxon>
        <taxon>Arthropoda</taxon>
        <taxon>Crustacea</taxon>
        <taxon>Branchiopoda</taxon>
        <taxon>Diplostraca</taxon>
        <taxon>Cladocera</taxon>
        <taxon>Anomopoda</taxon>
        <taxon>Daphniidae</taxon>
        <taxon>Daphnia</taxon>
    </lineage>
</organism>
<dbReference type="Pfam" id="PF15013">
    <property type="entry name" value="CCSMST1"/>
    <property type="match status" value="1"/>
</dbReference>
<dbReference type="OrthoDB" id="5783753at2759"/>
<dbReference type="KEGG" id="dpx:DAPPUDRAFT_306082"/>
<dbReference type="PhylomeDB" id="E9GUW9"/>
<dbReference type="GO" id="GO:0034551">
    <property type="term" value="P:mitochondrial respiratory chain complex III assembly"/>
    <property type="evidence" value="ECO:0000318"/>
    <property type="project" value="GO_Central"/>
</dbReference>
<evidence type="ECO:0000313" key="2">
    <source>
        <dbReference type="Proteomes" id="UP000000305"/>
    </source>
</evidence>
<dbReference type="PANTHER" id="PTHR35268">
    <property type="entry name" value="PROTEIN CCSMST1"/>
    <property type="match status" value="1"/>
</dbReference>
<gene>
    <name evidence="1" type="ORF">DAPPUDRAFT_306082</name>
</gene>
<keyword evidence="2" id="KW-1185">Reference proteome</keyword>
<dbReference type="OMA" id="LYFCCLR"/>